<comment type="caution">
    <text evidence="1">The sequence shown here is derived from an EMBL/GenBank/DDBJ whole genome shotgun (WGS) entry which is preliminary data.</text>
</comment>
<evidence type="ECO:0000313" key="1">
    <source>
        <dbReference type="EMBL" id="MYE38364.1"/>
    </source>
</evidence>
<feature type="non-terminal residue" evidence="1">
    <location>
        <position position="82"/>
    </location>
</feature>
<dbReference type="Proteomes" id="UP000449092">
    <property type="component" value="Unassembled WGS sequence"/>
</dbReference>
<proteinExistence type="predicted"/>
<organism evidence="1 2">
    <name type="scientific">Candidatus Spechtbacteria bacterium SB0662_bin_43</name>
    <dbReference type="NCBI Taxonomy" id="2604897"/>
    <lineage>
        <taxon>Bacteria</taxon>
        <taxon>Candidatus Spechtiibacteriota</taxon>
    </lineage>
</organism>
<sequence length="82" mass="9298">MYPTLKMNVLQSLLSKKHILYALFFCCVLFLLLIQTTEYTTAEDTEEEKEPFCTSVLIQEVKPLSSQTLTLQVSGYPTFGIG</sequence>
<evidence type="ECO:0000313" key="2">
    <source>
        <dbReference type="Proteomes" id="UP000449092"/>
    </source>
</evidence>
<accession>A0A845DCH5</accession>
<reference evidence="1 2" key="1">
    <citation type="submission" date="2019-09" db="EMBL/GenBank/DDBJ databases">
        <title>Characterisation of the sponge microbiome using genome-centric metagenomics.</title>
        <authorList>
            <person name="Engelberts J.P."/>
            <person name="Robbins S.J."/>
            <person name="De Goeij J.M."/>
            <person name="Aranda M."/>
            <person name="Bell S.C."/>
            <person name="Webster N.S."/>
        </authorList>
    </citation>
    <scope>NUCLEOTIDE SEQUENCE [LARGE SCALE GENOMIC DNA]</scope>
    <source>
        <strain evidence="1">SB0662_bin_43</strain>
    </source>
</reference>
<dbReference type="EMBL" id="VXOY01000020">
    <property type="protein sequence ID" value="MYE38364.1"/>
    <property type="molecule type" value="Genomic_DNA"/>
</dbReference>
<gene>
    <name evidence="1" type="ORF">F4X82_02525</name>
</gene>
<name>A0A845DCH5_9BACT</name>
<dbReference type="AlphaFoldDB" id="A0A845DCH5"/>
<protein>
    <submittedName>
        <fullName evidence="1">Uncharacterized protein</fullName>
    </submittedName>
</protein>